<gene>
    <name evidence="2" type="ORF">SAMN05443429_101468</name>
</gene>
<proteinExistence type="predicted"/>
<feature type="domain" description="HTH cro/C1-type" evidence="1">
    <location>
        <begin position="12"/>
        <end position="65"/>
    </location>
</feature>
<reference evidence="2 3" key="1">
    <citation type="submission" date="2016-11" db="EMBL/GenBank/DDBJ databases">
        <authorList>
            <person name="Jaros S."/>
            <person name="Januszkiewicz K."/>
            <person name="Wedrychowicz H."/>
        </authorList>
    </citation>
    <scope>NUCLEOTIDE SEQUENCE [LARGE SCALE GENOMIC DNA]</scope>
    <source>
        <strain evidence="2 3">DSM 25479</strain>
    </source>
</reference>
<dbReference type="OrthoDB" id="1261587at2"/>
<dbReference type="Pfam" id="PF01381">
    <property type="entry name" value="HTH_3"/>
    <property type="match status" value="1"/>
</dbReference>
<dbReference type="Gene3D" id="1.10.260.40">
    <property type="entry name" value="lambda repressor-like DNA-binding domains"/>
    <property type="match status" value="1"/>
</dbReference>
<evidence type="ECO:0000259" key="1">
    <source>
        <dbReference type="PROSITE" id="PS50943"/>
    </source>
</evidence>
<dbReference type="EMBL" id="FQYI01000001">
    <property type="protein sequence ID" value="SHI41707.1"/>
    <property type="molecule type" value="Genomic_DNA"/>
</dbReference>
<evidence type="ECO:0000313" key="3">
    <source>
        <dbReference type="Proteomes" id="UP000184335"/>
    </source>
</evidence>
<dbReference type="GO" id="GO:0003677">
    <property type="term" value="F:DNA binding"/>
    <property type="evidence" value="ECO:0007669"/>
    <property type="project" value="UniProtKB-KW"/>
</dbReference>
<dbReference type="Proteomes" id="UP000184335">
    <property type="component" value="Unassembled WGS sequence"/>
</dbReference>
<dbReference type="SMART" id="SM00530">
    <property type="entry name" value="HTH_XRE"/>
    <property type="match status" value="1"/>
</dbReference>
<protein>
    <submittedName>
        <fullName evidence="2">DNA-binding transcriptional regulator, XRE-family HTH domain</fullName>
    </submittedName>
</protein>
<keyword evidence="3" id="KW-1185">Reference proteome</keyword>
<evidence type="ECO:0000313" key="2">
    <source>
        <dbReference type="EMBL" id="SHI41707.1"/>
    </source>
</evidence>
<name>A0A1M6AZ48_9FLAO</name>
<dbReference type="STRING" id="1118202.SAMN05443429_101468"/>
<keyword evidence="2" id="KW-0238">DNA-binding</keyword>
<dbReference type="RefSeq" id="WP_073177907.1">
    <property type="nucleotide sequence ID" value="NZ_CP171011.1"/>
</dbReference>
<dbReference type="PROSITE" id="PS50943">
    <property type="entry name" value="HTH_CROC1"/>
    <property type="match status" value="1"/>
</dbReference>
<dbReference type="AlphaFoldDB" id="A0A1M6AZ48"/>
<dbReference type="InterPro" id="IPR001387">
    <property type="entry name" value="Cro/C1-type_HTH"/>
</dbReference>
<dbReference type="InterPro" id="IPR010982">
    <property type="entry name" value="Lambda_DNA-bd_dom_sf"/>
</dbReference>
<dbReference type="SUPFAM" id="SSF47413">
    <property type="entry name" value="lambda repressor-like DNA-binding domains"/>
    <property type="match status" value="1"/>
</dbReference>
<organism evidence="2 3">
    <name type="scientific">Cruoricaptor ignavus</name>
    <dbReference type="NCBI Taxonomy" id="1118202"/>
    <lineage>
        <taxon>Bacteria</taxon>
        <taxon>Pseudomonadati</taxon>
        <taxon>Bacteroidota</taxon>
        <taxon>Flavobacteriia</taxon>
        <taxon>Flavobacteriales</taxon>
        <taxon>Weeksellaceae</taxon>
        <taxon>Cruoricaptor</taxon>
    </lineage>
</organism>
<dbReference type="CDD" id="cd00093">
    <property type="entry name" value="HTH_XRE"/>
    <property type="match status" value="1"/>
</dbReference>
<sequence>MENTLKNLRQLIRLYRLKKGYSQEVMGELLGISQSAYANIENGKNKITVDKLLEIMRLLDKISFWV</sequence>
<accession>A0A1M6AZ48</accession>